<reference evidence="2 3" key="1">
    <citation type="journal article" date="2019" name="Commun. Biol.">
        <title>The bagworm genome reveals a unique fibroin gene that provides high tensile strength.</title>
        <authorList>
            <person name="Kono N."/>
            <person name="Nakamura H."/>
            <person name="Ohtoshi R."/>
            <person name="Tomita M."/>
            <person name="Numata K."/>
            <person name="Arakawa K."/>
        </authorList>
    </citation>
    <scope>NUCLEOTIDE SEQUENCE [LARGE SCALE GENOMIC DNA]</scope>
</reference>
<protein>
    <submittedName>
        <fullName evidence="2">Uncharacterized protein</fullName>
    </submittedName>
</protein>
<accession>A0A4C1VG94</accession>
<dbReference type="AlphaFoldDB" id="A0A4C1VG94"/>
<dbReference type="EMBL" id="BGZK01000336">
    <property type="protein sequence ID" value="GBP37639.1"/>
    <property type="molecule type" value="Genomic_DNA"/>
</dbReference>
<evidence type="ECO:0000313" key="2">
    <source>
        <dbReference type="EMBL" id="GBP37639.1"/>
    </source>
</evidence>
<proteinExistence type="predicted"/>
<dbReference type="Proteomes" id="UP000299102">
    <property type="component" value="Unassembled WGS sequence"/>
</dbReference>
<sequence>MLEVFRLYSIVDFKYAKVANEISPRYTRGRYRARWTSIIASLNAAGRHAGVSMERDMPSGDHLSIENTGRYPGR</sequence>
<comment type="caution">
    <text evidence="2">The sequence shown here is derived from an EMBL/GenBank/DDBJ whole genome shotgun (WGS) entry which is preliminary data.</text>
</comment>
<feature type="region of interest" description="Disordered" evidence="1">
    <location>
        <begin position="52"/>
        <end position="74"/>
    </location>
</feature>
<organism evidence="2 3">
    <name type="scientific">Eumeta variegata</name>
    <name type="common">Bagworm moth</name>
    <name type="synonym">Eumeta japonica</name>
    <dbReference type="NCBI Taxonomy" id="151549"/>
    <lineage>
        <taxon>Eukaryota</taxon>
        <taxon>Metazoa</taxon>
        <taxon>Ecdysozoa</taxon>
        <taxon>Arthropoda</taxon>
        <taxon>Hexapoda</taxon>
        <taxon>Insecta</taxon>
        <taxon>Pterygota</taxon>
        <taxon>Neoptera</taxon>
        <taxon>Endopterygota</taxon>
        <taxon>Lepidoptera</taxon>
        <taxon>Glossata</taxon>
        <taxon>Ditrysia</taxon>
        <taxon>Tineoidea</taxon>
        <taxon>Psychidae</taxon>
        <taxon>Oiketicinae</taxon>
        <taxon>Eumeta</taxon>
    </lineage>
</organism>
<evidence type="ECO:0000256" key="1">
    <source>
        <dbReference type="SAM" id="MobiDB-lite"/>
    </source>
</evidence>
<evidence type="ECO:0000313" key="3">
    <source>
        <dbReference type="Proteomes" id="UP000299102"/>
    </source>
</evidence>
<keyword evidence="3" id="KW-1185">Reference proteome</keyword>
<name>A0A4C1VG94_EUMVA</name>
<gene>
    <name evidence="2" type="ORF">EVAR_34676_1</name>
</gene>